<dbReference type="Proteomes" id="UP000054776">
    <property type="component" value="Unassembled WGS sequence"/>
</dbReference>
<sequence>MYDFEVIPQTETSECYMLSWRIYSTNVAKQWQKADP</sequence>
<comment type="caution">
    <text evidence="1">The sequence shown here is derived from an EMBL/GenBank/DDBJ whole genome shotgun (WGS) entry which is preliminary data.</text>
</comment>
<protein>
    <submittedName>
        <fullName evidence="1">Uncharacterized protein</fullName>
    </submittedName>
</protein>
<keyword evidence="2" id="KW-1185">Reference proteome</keyword>
<gene>
    <name evidence="1" type="ORF">T01_3288</name>
</gene>
<name>A0A0V0Z6I0_TRISP</name>
<organism evidence="1 2">
    <name type="scientific">Trichinella spiralis</name>
    <name type="common">Trichina worm</name>
    <dbReference type="NCBI Taxonomy" id="6334"/>
    <lineage>
        <taxon>Eukaryota</taxon>
        <taxon>Metazoa</taxon>
        <taxon>Ecdysozoa</taxon>
        <taxon>Nematoda</taxon>
        <taxon>Enoplea</taxon>
        <taxon>Dorylaimia</taxon>
        <taxon>Trichinellida</taxon>
        <taxon>Trichinellidae</taxon>
        <taxon>Trichinella</taxon>
    </lineage>
</organism>
<dbReference type="AlphaFoldDB" id="A0A0V0Z6I0"/>
<evidence type="ECO:0000313" key="1">
    <source>
        <dbReference type="EMBL" id="KRY08029.1"/>
    </source>
</evidence>
<reference evidence="1 2" key="1">
    <citation type="submission" date="2015-01" db="EMBL/GenBank/DDBJ databases">
        <title>Evolution of Trichinella species and genotypes.</title>
        <authorList>
            <person name="Korhonen P.K."/>
            <person name="Edoardo P."/>
            <person name="Giuseppe L.R."/>
            <person name="Gasser R.B."/>
        </authorList>
    </citation>
    <scope>NUCLEOTIDE SEQUENCE [LARGE SCALE GENOMIC DNA]</scope>
    <source>
        <strain evidence="1">ISS3</strain>
    </source>
</reference>
<evidence type="ECO:0000313" key="2">
    <source>
        <dbReference type="Proteomes" id="UP000054776"/>
    </source>
</evidence>
<accession>A0A0V0Z6I0</accession>
<proteinExistence type="predicted"/>
<dbReference type="InParanoid" id="A0A0V0Z6I0"/>
<dbReference type="EMBL" id="JYDH01002680">
    <property type="protein sequence ID" value="KRY08029.1"/>
    <property type="molecule type" value="Genomic_DNA"/>
</dbReference>